<proteinExistence type="predicted"/>
<evidence type="ECO:0000313" key="2">
    <source>
        <dbReference type="EMBL" id="MCB8560687.1"/>
    </source>
</evidence>
<dbReference type="AlphaFoldDB" id="A0AAW4VIQ9"/>
<gene>
    <name evidence="2" type="ORF">LJD74_01540</name>
</gene>
<organism evidence="2 3">
    <name type="scientific">Faecalibacillus intestinalis</name>
    <dbReference type="NCBI Taxonomy" id="1982626"/>
    <lineage>
        <taxon>Bacteria</taxon>
        <taxon>Bacillati</taxon>
        <taxon>Bacillota</taxon>
        <taxon>Erysipelotrichia</taxon>
        <taxon>Erysipelotrichales</taxon>
        <taxon>Coprobacillaceae</taxon>
        <taxon>Faecalibacillus</taxon>
    </lineage>
</organism>
<evidence type="ECO:0000313" key="3">
    <source>
        <dbReference type="Proteomes" id="UP001197827"/>
    </source>
</evidence>
<dbReference type="Proteomes" id="UP001197827">
    <property type="component" value="Unassembled WGS sequence"/>
</dbReference>
<evidence type="ECO:0000259" key="1">
    <source>
        <dbReference type="Pfam" id="PF01380"/>
    </source>
</evidence>
<dbReference type="InterPro" id="IPR046348">
    <property type="entry name" value="SIS_dom_sf"/>
</dbReference>
<protein>
    <submittedName>
        <fullName evidence="2">SIS domain-containing protein</fullName>
    </submittedName>
</protein>
<dbReference type="InterPro" id="IPR001347">
    <property type="entry name" value="SIS_dom"/>
</dbReference>
<dbReference type="Gene3D" id="3.40.50.10490">
    <property type="entry name" value="Glucose-6-phosphate isomerase like protein, domain 1"/>
    <property type="match status" value="1"/>
</dbReference>
<feature type="domain" description="SIS" evidence="1">
    <location>
        <begin position="9"/>
        <end position="73"/>
    </location>
</feature>
<name>A0AAW4VIQ9_9FIRM</name>
<dbReference type="GO" id="GO:0097367">
    <property type="term" value="F:carbohydrate derivative binding"/>
    <property type="evidence" value="ECO:0007669"/>
    <property type="project" value="InterPro"/>
</dbReference>
<dbReference type="GO" id="GO:1901135">
    <property type="term" value="P:carbohydrate derivative metabolic process"/>
    <property type="evidence" value="ECO:0007669"/>
    <property type="project" value="InterPro"/>
</dbReference>
<comment type="caution">
    <text evidence="2">The sequence shown here is derived from an EMBL/GenBank/DDBJ whole genome shotgun (WGS) entry which is preliminary data.</text>
</comment>
<reference evidence="2" key="1">
    <citation type="submission" date="2021-10" db="EMBL/GenBank/DDBJ databases">
        <title>Collection of gut derived symbiotic bacterial strains cultured from healthy donors.</title>
        <authorList>
            <person name="Lin H."/>
            <person name="Littmann E."/>
            <person name="Kohout C."/>
            <person name="Pamer E.G."/>
        </authorList>
    </citation>
    <scope>NUCLEOTIDE SEQUENCE</scope>
    <source>
        <strain evidence="2">DFI.5.2</strain>
    </source>
</reference>
<accession>A0AAW4VIQ9</accession>
<dbReference type="Pfam" id="PF01380">
    <property type="entry name" value="SIS"/>
    <property type="match status" value="1"/>
</dbReference>
<sequence length="104" mass="11993">MIINLKHISSDQNRQAMLSNKDSVAIVISYSGEEQEIKRIVNYIKQKEGTVIAVSSISDSYLRKNADYIMDIIFSLLFKNNYNINLIEKLERAKNIQNIEVLNN</sequence>
<dbReference type="SUPFAM" id="SSF53697">
    <property type="entry name" value="SIS domain"/>
    <property type="match status" value="1"/>
</dbReference>
<dbReference type="EMBL" id="JAJDKQ010000002">
    <property type="protein sequence ID" value="MCB8560687.1"/>
    <property type="molecule type" value="Genomic_DNA"/>
</dbReference>
<dbReference type="RefSeq" id="WP_199589598.1">
    <property type="nucleotide sequence ID" value="NZ_JAJDKQ010000002.1"/>
</dbReference>